<name>A0A8J3GP47_9MICO</name>
<dbReference type="InterPro" id="IPR025311">
    <property type="entry name" value="DUF4166"/>
</dbReference>
<sequence length="195" mass="21585">MTSPWQLALGTRLQQLDPALATYFSTVPAGSVGRGSGTFEHVGTPRRWLWPVFALLARAAIAFPVWERDVPFEVVNVPGDGTVRATIAFGFRGGERVMRHEIRMSPQGLVDVLGTHGRFEATLAARTVDGRLELRSTGLRVRLGGARIPIPLAPRIHLVERRDGHRQRVEFTMTAPLIGVIYRYAGAFDYRIEAA</sequence>
<organism evidence="2 3">
    <name type="scientific">Pseudolysinimonas yzui</name>
    <dbReference type="NCBI Taxonomy" id="2708254"/>
    <lineage>
        <taxon>Bacteria</taxon>
        <taxon>Bacillati</taxon>
        <taxon>Actinomycetota</taxon>
        <taxon>Actinomycetes</taxon>
        <taxon>Micrococcales</taxon>
        <taxon>Microbacteriaceae</taxon>
        <taxon>Pseudolysinimonas</taxon>
    </lineage>
</organism>
<proteinExistence type="predicted"/>
<gene>
    <name evidence="2" type="ORF">GCM10011600_07630</name>
</gene>
<dbReference type="EMBL" id="BNAI01000001">
    <property type="protein sequence ID" value="GHF09124.1"/>
    <property type="molecule type" value="Genomic_DNA"/>
</dbReference>
<evidence type="ECO:0000313" key="2">
    <source>
        <dbReference type="EMBL" id="GHF09124.1"/>
    </source>
</evidence>
<reference evidence="2" key="1">
    <citation type="journal article" date="2014" name="Int. J. Syst. Evol. Microbiol.">
        <title>Complete genome sequence of Corynebacterium casei LMG S-19264T (=DSM 44701T), isolated from a smear-ripened cheese.</title>
        <authorList>
            <consortium name="US DOE Joint Genome Institute (JGI-PGF)"/>
            <person name="Walter F."/>
            <person name="Albersmeier A."/>
            <person name="Kalinowski J."/>
            <person name="Ruckert C."/>
        </authorList>
    </citation>
    <scope>NUCLEOTIDE SEQUENCE</scope>
    <source>
        <strain evidence="2">CGMCC 1.16548</strain>
    </source>
</reference>
<dbReference type="Proteomes" id="UP000617531">
    <property type="component" value="Unassembled WGS sequence"/>
</dbReference>
<feature type="domain" description="DUF4166" evidence="1">
    <location>
        <begin position="16"/>
        <end position="188"/>
    </location>
</feature>
<evidence type="ECO:0000313" key="3">
    <source>
        <dbReference type="Proteomes" id="UP000617531"/>
    </source>
</evidence>
<dbReference type="RefSeq" id="WP_191282008.1">
    <property type="nucleotide sequence ID" value="NZ_BNAI01000001.1"/>
</dbReference>
<dbReference type="Pfam" id="PF13761">
    <property type="entry name" value="DUF4166"/>
    <property type="match status" value="1"/>
</dbReference>
<reference evidence="2" key="2">
    <citation type="submission" date="2020-09" db="EMBL/GenBank/DDBJ databases">
        <authorList>
            <person name="Sun Q."/>
            <person name="Zhou Y."/>
        </authorList>
    </citation>
    <scope>NUCLEOTIDE SEQUENCE</scope>
    <source>
        <strain evidence="2">CGMCC 1.16548</strain>
    </source>
</reference>
<keyword evidence="3" id="KW-1185">Reference proteome</keyword>
<comment type="caution">
    <text evidence="2">The sequence shown here is derived from an EMBL/GenBank/DDBJ whole genome shotgun (WGS) entry which is preliminary data.</text>
</comment>
<protein>
    <recommendedName>
        <fullName evidence="1">DUF4166 domain-containing protein</fullName>
    </recommendedName>
</protein>
<accession>A0A8J3GP47</accession>
<dbReference type="AlphaFoldDB" id="A0A8J3GP47"/>
<evidence type="ECO:0000259" key="1">
    <source>
        <dbReference type="Pfam" id="PF13761"/>
    </source>
</evidence>